<organism evidence="1 2">
    <name type="scientific">Meloidogyne enterolobii</name>
    <name type="common">Root-knot nematode worm</name>
    <name type="synonym">Meloidogyne mayaguensis</name>
    <dbReference type="NCBI Taxonomy" id="390850"/>
    <lineage>
        <taxon>Eukaryota</taxon>
        <taxon>Metazoa</taxon>
        <taxon>Ecdysozoa</taxon>
        <taxon>Nematoda</taxon>
        <taxon>Chromadorea</taxon>
        <taxon>Rhabditida</taxon>
        <taxon>Tylenchina</taxon>
        <taxon>Tylenchomorpha</taxon>
        <taxon>Tylenchoidea</taxon>
        <taxon>Meloidogynidae</taxon>
        <taxon>Meloidogyninae</taxon>
        <taxon>Meloidogyne</taxon>
    </lineage>
</organism>
<reference evidence="1" key="1">
    <citation type="submission" date="2023-11" db="EMBL/GenBank/DDBJ databases">
        <authorList>
            <person name="Poullet M."/>
        </authorList>
    </citation>
    <scope>NUCLEOTIDE SEQUENCE</scope>
    <source>
        <strain evidence="1">E1834</strain>
    </source>
</reference>
<keyword evidence="2" id="KW-1185">Reference proteome</keyword>
<sequence>MQKMKTTFILLDMVVFGTARTTVVKSVVKSTDRKGNRLIQIENLSIINFSDGISICSSVRDENMVRC</sequence>
<evidence type="ECO:0000313" key="1">
    <source>
        <dbReference type="EMBL" id="CAK5057117.1"/>
    </source>
</evidence>
<dbReference type="Proteomes" id="UP001497535">
    <property type="component" value="Unassembled WGS sequence"/>
</dbReference>
<gene>
    <name evidence="1" type="ORF">MENTE1834_LOCUS15101</name>
</gene>
<name>A0ACB0YPZ1_MELEN</name>
<comment type="caution">
    <text evidence="1">The sequence shown here is derived from an EMBL/GenBank/DDBJ whole genome shotgun (WGS) entry which is preliminary data.</text>
</comment>
<accession>A0ACB0YPZ1</accession>
<evidence type="ECO:0000313" key="2">
    <source>
        <dbReference type="Proteomes" id="UP001497535"/>
    </source>
</evidence>
<dbReference type="EMBL" id="CAVMJV010000016">
    <property type="protein sequence ID" value="CAK5057117.1"/>
    <property type="molecule type" value="Genomic_DNA"/>
</dbReference>
<protein>
    <submittedName>
        <fullName evidence="1">Uncharacterized protein</fullName>
    </submittedName>
</protein>
<proteinExistence type="predicted"/>